<sequence>MIIKLGSVKQVELADYSIADTTRRYFYSSTREDTLNGIETSVDSKADLEKAIKKGKVYSYSERIIRFYFPNKEQA</sequence>
<comment type="caution">
    <text evidence="1">The sequence shown here is derived from an EMBL/GenBank/DDBJ whole genome shotgun (WGS) entry which is preliminary data.</text>
</comment>
<evidence type="ECO:0000313" key="1">
    <source>
        <dbReference type="EMBL" id="CDI59795.1"/>
    </source>
</evidence>
<organism evidence="1">
    <name type="scientific">Lactobacillus helveticus CIRM-BIA 104</name>
    <dbReference type="NCBI Taxonomy" id="1226333"/>
    <lineage>
        <taxon>Bacteria</taxon>
        <taxon>Bacillati</taxon>
        <taxon>Bacillota</taxon>
        <taxon>Bacilli</taxon>
        <taxon>Lactobacillales</taxon>
        <taxon>Lactobacillaceae</taxon>
        <taxon>Lactobacillus</taxon>
    </lineage>
</organism>
<dbReference type="AlphaFoldDB" id="U6F9V0"/>
<dbReference type="Proteomes" id="UP000017247">
    <property type="component" value="Unassembled WGS sequence"/>
</dbReference>
<protein>
    <submittedName>
        <fullName evidence="1">Uncharacterized protein</fullName>
    </submittedName>
</protein>
<proteinExistence type="predicted"/>
<dbReference type="EMBL" id="CBUL010000026">
    <property type="protein sequence ID" value="CDI59795.1"/>
    <property type="molecule type" value="Genomic_DNA"/>
</dbReference>
<accession>U6F9V0</accession>
<reference evidence="1" key="1">
    <citation type="submission" date="2013-09" db="EMBL/GenBank/DDBJ databases">
        <title>Draft Genome Sequence of five Lactobacillus helveticus strains CIRM-BIA 101T, 103, 104, 951 and 953 isolated from milk product.</title>
        <authorList>
            <person name="Valence F."/>
            <person name="Chuat V."/>
            <person name="Ma L."/>
            <person name="Creno S."/>
            <person name="Falentin H."/>
            <person name="Lortal S."/>
            <person name="Bizet C."/>
            <person name="Clermont D."/>
            <person name="Loux V."/>
            <person name="Bouchier C."/>
            <person name="Cousin S."/>
        </authorList>
    </citation>
    <scope>NUCLEOTIDE SEQUENCE [LARGE SCALE GENOMIC DNA]</scope>
    <source>
        <strain evidence="1">CIRM-BIA 104</strain>
    </source>
</reference>
<gene>
    <name evidence="1" type="ORF">LHCIRMBIA104_01051</name>
</gene>
<dbReference type="HOGENOM" id="CLU_2666491_0_0_9"/>
<name>U6F9V0_LACHE</name>